<dbReference type="SUPFAM" id="SSF90123">
    <property type="entry name" value="ABC transporter transmembrane region"/>
    <property type="match status" value="1"/>
</dbReference>
<keyword evidence="3 10" id="KW-0812">Transmembrane</keyword>
<dbReference type="Pfam" id="PF00664">
    <property type="entry name" value="ABC_membrane"/>
    <property type="match status" value="1"/>
</dbReference>
<keyword evidence="7 10" id="KW-0472">Membrane</keyword>
<dbReference type="PANTHER" id="PTHR24221:SF654">
    <property type="entry name" value="ATP-BINDING CASSETTE SUB-FAMILY B MEMBER 6"/>
    <property type="match status" value="1"/>
</dbReference>
<feature type="domain" description="Response regulatory" evidence="11">
    <location>
        <begin position="769"/>
        <end position="895"/>
    </location>
</feature>
<evidence type="ECO:0000256" key="3">
    <source>
        <dbReference type="ARBA" id="ARBA00022692"/>
    </source>
</evidence>
<evidence type="ECO:0000256" key="6">
    <source>
        <dbReference type="ARBA" id="ARBA00022989"/>
    </source>
</evidence>
<dbReference type="PROSITE" id="PS50893">
    <property type="entry name" value="ABC_TRANSPORTER_2"/>
    <property type="match status" value="1"/>
</dbReference>
<feature type="transmembrane region" description="Helical" evidence="10">
    <location>
        <begin position="139"/>
        <end position="164"/>
    </location>
</feature>
<feature type="region of interest" description="Disordered" evidence="9">
    <location>
        <begin position="736"/>
        <end position="756"/>
    </location>
</feature>
<comment type="subcellular location">
    <subcellularLocation>
        <location evidence="1">Cell membrane</location>
        <topology evidence="1">Multi-pass membrane protein</topology>
    </subcellularLocation>
</comment>
<evidence type="ECO:0000256" key="9">
    <source>
        <dbReference type="SAM" id="MobiDB-lite"/>
    </source>
</evidence>
<dbReference type="Gene3D" id="1.20.1560.10">
    <property type="entry name" value="ABC transporter type 1, transmembrane domain"/>
    <property type="match status" value="1"/>
</dbReference>
<keyword evidence="2" id="KW-1003">Cell membrane</keyword>
<comment type="caution">
    <text evidence="14">The sequence shown here is derived from an EMBL/GenBank/DDBJ whole genome shotgun (WGS) entry which is preliminary data.</text>
</comment>
<dbReference type="PROSITE" id="PS50110">
    <property type="entry name" value="RESPONSE_REGULATORY"/>
    <property type="match status" value="1"/>
</dbReference>
<evidence type="ECO:0000256" key="1">
    <source>
        <dbReference type="ARBA" id="ARBA00004651"/>
    </source>
</evidence>
<dbReference type="PROSITE" id="PS50929">
    <property type="entry name" value="ABC_TM1F"/>
    <property type="match status" value="1"/>
</dbReference>
<keyword evidence="6 10" id="KW-1133">Transmembrane helix</keyword>
<feature type="domain" description="ABC transmembrane type-1" evidence="13">
    <location>
        <begin position="29"/>
        <end position="315"/>
    </location>
</feature>
<evidence type="ECO:0000313" key="14">
    <source>
        <dbReference type="EMBL" id="MDR7299760.1"/>
    </source>
</evidence>
<dbReference type="EMBL" id="JAVDXQ010000010">
    <property type="protein sequence ID" value="MDR7299760.1"/>
    <property type="molecule type" value="Genomic_DNA"/>
</dbReference>
<dbReference type="InterPro" id="IPR039421">
    <property type="entry name" value="Type_1_exporter"/>
</dbReference>
<dbReference type="SUPFAM" id="SSF52172">
    <property type="entry name" value="CheY-like"/>
    <property type="match status" value="1"/>
</dbReference>
<dbReference type="Pfam" id="PF00005">
    <property type="entry name" value="ABC_tran"/>
    <property type="match status" value="1"/>
</dbReference>
<reference evidence="14 15" key="1">
    <citation type="submission" date="2023-07" db="EMBL/GenBank/DDBJ databases">
        <title>Sorghum-associated microbial communities from plants grown in Nebraska, USA.</title>
        <authorList>
            <person name="Schachtman D."/>
        </authorList>
    </citation>
    <scope>NUCLEOTIDE SEQUENCE [LARGE SCALE GENOMIC DNA]</scope>
    <source>
        <strain evidence="14 15">BE310</strain>
    </source>
</reference>
<evidence type="ECO:0000256" key="4">
    <source>
        <dbReference type="ARBA" id="ARBA00022741"/>
    </source>
</evidence>
<evidence type="ECO:0000313" key="15">
    <source>
        <dbReference type="Proteomes" id="UP001180536"/>
    </source>
</evidence>
<dbReference type="Proteomes" id="UP001180536">
    <property type="component" value="Unassembled WGS sequence"/>
</dbReference>
<keyword evidence="15" id="KW-1185">Reference proteome</keyword>
<evidence type="ECO:0000256" key="2">
    <source>
        <dbReference type="ARBA" id="ARBA00022475"/>
    </source>
</evidence>
<feature type="transmembrane region" description="Helical" evidence="10">
    <location>
        <begin position="170"/>
        <end position="189"/>
    </location>
</feature>
<gene>
    <name evidence="14" type="ORF">J2X16_005130</name>
</gene>
<dbReference type="PANTHER" id="PTHR24221">
    <property type="entry name" value="ATP-BINDING CASSETTE SUB-FAMILY B"/>
    <property type="match status" value="1"/>
</dbReference>
<dbReference type="PROSITE" id="PS00211">
    <property type="entry name" value="ABC_TRANSPORTER_1"/>
    <property type="match status" value="1"/>
</dbReference>
<evidence type="ECO:0000256" key="8">
    <source>
        <dbReference type="PROSITE-ProRule" id="PRU00169"/>
    </source>
</evidence>
<keyword evidence="8" id="KW-0597">Phosphoprotein</keyword>
<evidence type="ECO:0000256" key="7">
    <source>
        <dbReference type="ARBA" id="ARBA00023136"/>
    </source>
</evidence>
<dbReference type="SUPFAM" id="SSF52540">
    <property type="entry name" value="P-loop containing nucleoside triphosphate hydrolases"/>
    <property type="match status" value="1"/>
</dbReference>
<dbReference type="RefSeq" id="WP_056877704.1">
    <property type="nucleotide sequence ID" value="NZ_JAVDXQ010000010.1"/>
</dbReference>
<keyword evidence="5 14" id="KW-0067">ATP-binding</keyword>
<protein>
    <submittedName>
        <fullName evidence="14">ATP-binding cassette subfamily B protein</fullName>
    </submittedName>
</protein>
<feature type="transmembrane region" description="Helical" evidence="10">
    <location>
        <begin position="258"/>
        <end position="277"/>
    </location>
</feature>
<dbReference type="Gene3D" id="3.40.50.2300">
    <property type="match status" value="1"/>
</dbReference>
<evidence type="ECO:0000259" key="12">
    <source>
        <dbReference type="PROSITE" id="PS50893"/>
    </source>
</evidence>
<feature type="modified residue" description="4-aspartylphosphate" evidence="8">
    <location>
        <position position="822"/>
    </location>
</feature>
<dbReference type="SMART" id="SM00448">
    <property type="entry name" value="REC"/>
    <property type="match status" value="1"/>
</dbReference>
<dbReference type="GO" id="GO:0005524">
    <property type="term" value="F:ATP binding"/>
    <property type="evidence" value="ECO:0007669"/>
    <property type="project" value="UniProtKB-KW"/>
</dbReference>
<feature type="transmembrane region" description="Helical" evidence="10">
    <location>
        <begin position="28"/>
        <end position="49"/>
    </location>
</feature>
<evidence type="ECO:0000259" key="13">
    <source>
        <dbReference type="PROSITE" id="PS50929"/>
    </source>
</evidence>
<feature type="transmembrane region" description="Helical" evidence="10">
    <location>
        <begin position="69"/>
        <end position="88"/>
    </location>
</feature>
<dbReference type="SMART" id="SM00382">
    <property type="entry name" value="AAA"/>
    <property type="match status" value="1"/>
</dbReference>
<dbReference type="InterPro" id="IPR003439">
    <property type="entry name" value="ABC_transporter-like_ATP-bd"/>
</dbReference>
<evidence type="ECO:0000256" key="5">
    <source>
        <dbReference type="ARBA" id="ARBA00022840"/>
    </source>
</evidence>
<dbReference type="Gene3D" id="3.40.50.300">
    <property type="entry name" value="P-loop containing nucleotide triphosphate hydrolases"/>
    <property type="match status" value="1"/>
</dbReference>
<dbReference type="InterPro" id="IPR001789">
    <property type="entry name" value="Sig_transdc_resp-reg_receiver"/>
</dbReference>
<dbReference type="InterPro" id="IPR036640">
    <property type="entry name" value="ABC1_TM_sf"/>
</dbReference>
<dbReference type="InterPro" id="IPR011527">
    <property type="entry name" value="ABC1_TM_dom"/>
</dbReference>
<dbReference type="InterPro" id="IPR003593">
    <property type="entry name" value="AAA+_ATPase"/>
</dbReference>
<proteinExistence type="predicted"/>
<dbReference type="InterPro" id="IPR017871">
    <property type="entry name" value="ABC_transporter-like_CS"/>
</dbReference>
<feature type="domain" description="ABC transporter" evidence="12">
    <location>
        <begin position="352"/>
        <end position="586"/>
    </location>
</feature>
<keyword evidence="4" id="KW-0547">Nucleotide-binding</keyword>
<organism evidence="14 15">
    <name type="scientific">Pelomonas aquatica</name>
    <dbReference type="NCBI Taxonomy" id="431058"/>
    <lineage>
        <taxon>Bacteria</taxon>
        <taxon>Pseudomonadati</taxon>
        <taxon>Pseudomonadota</taxon>
        <taxon>Betaproteobacteria</taxon>
        <taxon>Burkholderiales</taxon>
        <taxon>Sphaerotilaceae</taxon>
        <taxon>Roseateles</taxon>
    </lineage>
</organism>
<name>A0ABU1ZIE9_9BURK</name>
<evidence type="ECO:0000259" key="11">
    <source>
        <dbReference type="PROSITE" id="PS50110"/>
    </source>
</evidence>
<dbReference type="CDD" id="cd18582">
    <property type="entry name" value="ABC_6TM_ATM1_ABCB7"/>
    <property type="match status" value="1"/>
</dbReference>
<dbReference type="Pfam" id="PF00072">
    <property type="entry name" value="Response_reg"/>
    <property type="match status" value="1"/>
</dbReference>
<accession>A0ABU1ZIE9</accession>
<dbReference type="InterPro" id="IPR011006">
    <property type="entry name" value="CheY-like_superfamily"/>
</dbReference>
<sequence length="899" mass="97132">MKEKRTPLDGKQALINLWEALQPWRQPVLLALALLVLSKLAAVGVPAVLKAIVDSLSREPGSAALRVPFWLLAGYALLRFASTLFTELRDLVFARVGKQVVAGFSENAFGHLLAMSPGFHAQRNTGALVREVERGIGGIGYLLGAGVFTVVPTAVEFLVVLVIVSAGYGVKFVLVIAATMLAYAVWTGWQTRARVASQRIMNEHDTRAHGLLVDTLLNYEAVKTHGRENGERGRYREVLSRWVDGSVASQKTLSALHLGQAGIIAIGVGTVMLMAGVDTAAGRMSIGDLVLVNAYLIQVFLPLNTLGFVFRETRDALLNTETLFRLLRKQPDIVDAPGARVLQDGGRGDTTIRFEHVDFGYEPQRRVLHDFSLEIAHGKTCAVVGSSGSGKSTLARLLMRMYEPGAGRVTIGGQPLTEVTQQSLRDAIGVVPQDPMLFNDTIAYNIGYGRPGALHEEIVAAARAAQADEFIQLLPEGYDTPVGERGARLSGGEKQRIAIARAFLKNPPIIVLDEATSALDTKAERAIQGALERVARDRTSLIIAHRLSTVVDADEIIVMDGGRIVERGRHDALLAREGLYYQLWELQRQQQQAQSLERRLAQHPVNLAGLLVLNLDSLRGELAATRTEPYTDIDMGVANVVGDASRIARIVHLICQLALNGAAGGRLEVKLARVSNACQLTAGYHGRLTLEADDAPDTLELRTLAGEAGGQLAIQRDPAAGVQRYQLELPLPAVVSQEPSWPETAPAPLDDGDDTEPLNTDPRPLAGLAVLCVDDDEDALASLVGLLELDGARTERATSGREALQTLATRDPADWPDLLVCDIALGAEDGHAVVRAVRAMEARRQVPVAERLPAIALTGMAQPEDRLRALAAGFQRHLAKPVRPDELVRALRQLARVPA</sequence>
<evidence type="ECO:0000256" key="10">
    <source>
        <dbReference type="SAM" id="Phobius"/>
    </source>
</evidence>
<dbReference type="InterPro" id="IPR027417">
    <property type="entry name" value="P-loop_NTPase"/>
</dbReference>